<dbReference type="InterPro" id="IPR012074">
    <property type="entry name" value="GAF_ANTAR"/>
</dbReference>
<dbReference type="SMART" id="SM00065">
    <property type="entry name" value="GAF"/>
    <property type="match status" value="1"/>
</dbReference>
<sequence length="253" mass="26715">MSAGEEPAHGDGTGRPDTAAALQEAVLDSKDVRAFLEELAALAATRLSAPDNTVHAGVTVLRHKRPQSVASSDATAAALDELQNGIGDGPCLTALKLKRTLLVPDLDTETRWPGYSGIATGEGVHSILAIPLDLDGEADAVLNLYSGRRNGFSSEDVDTVEAFTAQAAGSLRLVLKIAQLNEVRRDLTAAMRSRTVIDMAIGAVMAENRCDRDTAFGILTRASSTRNVKLRDVAASVITSISGESHISTYFDE</sequence>
<protein>
    <submittedName>
        <fullName evidence="6">Response regulator receiver protein</fullName>
    </submittedName>
</protein>
<dbReference type="EMBL" id="LNQM01000003">
    <property type="protein sequence ID" value="KSU76628.1"/>
    <property type="molecule type" value="Genomic_DNA"/>
</dbReference>
<keyword evidence="4" id="KW-0804">Transcription</keyword>
<dbReference type="SUPFAM" id="SSF55781">
    <property type="entry name" value="GAF domain-like"/>
    <property type="match status" value="1"/>
</dbReference>
<dbReference type="RefSeq" id="WP_058267700.1">
    <property type="nucleotide sequence ID" value="NZ_FMAZ01000003.1"/>
</dbReference>
<dbReference type="InterPro" id="IPR029016">
    <property type="entry name" value="GAF-like_dom_sf"/>
</dbReference>
<dbReference type="Gene3D" id="3.30.450.40">
    <property type="match status" value="1"/>
</dbReference>
<reference evidence="6 7" key="1">
    <citation type="journal article" date="2014" name="Arch. Microbiol.">
        <title>Arthrobacter enclensis sp. nov., isolated from sediment sample.</title>
        <authorList>
            <person name="Dastager S.G."/>
            <person name="Liu Q."/>
            <person name="Tang S.K."/>
            <person name="Krishnamurthi S."/>
            <person name="Lee J.C."/>
            <person name="Li W.J."/>
        </authorList>
    </citation>
    <scope>NUCLEOTIDE SEQUENCE [LARGE SCALE GENOMIC DNA]</scope>
    <source>
        <strain evidence="6 7">NIO-1008</strain>
    </source>
</reference>
<dbReference type="InterPro" id="IPR003018">
    <property type="entry name" value="GAF"/>
</dbReference>
<name>A0A0V8IPB4_9MICC</name>
<dbReference type="AlphaFoldDB" id="A0A0V8IPB4"/>
<dbReference type="OrthoDB" id="3820533at2"/>
<dbReference type="SMART" id="SM01012">
    <property type="entry name" value="ANTAR"/>
    <property type="match status" value="1"/>
</dbReference>
<dbReference type="SUPFAM" id="SSF52172">
    <property type="entry name" value="CheY-like"/>
    <property type="match status" value="1"/>
</dbReference>
<dbReference type="PIRSF" id="PIRSF036625">
    <property type="entry name" value="GAF_ANTAR"/>
    <property type="match status" value="1"/>
</dbReference>
<evidence type="ECO:0000313" key="6">
    <source>
        <dbReference type="EMBL" id="KSU76628.1"/>
    </source>
</evidence>
<dbReference type="Proteomes" id="UP000053199">
    <property type="component" value="Unassembled WGS sequence"/>
</dbReference>
<feature type="domain" description="ANTAR" evidence="5">
    <location>
        <begin position="177"/>
        <end position="238"/>
    </location>
</feature>
<dbReference type="InterPro" id="IPR005561">
    <property type="entry name" value="ANTAR"/>
</dbReference>
<dbReference type="Gene3D" id="1.10.10.10">
    <property type="entry name" value="Winged helix-like DNA-binding domain superfamily/Winged helix DNA-binding domain"/>
    <property type="match status" value="1"/>
</dbReference>
<dbReference type="PROSITE" id="PS50921">
    <property type="entry name" value="ANTAR"/>
    <property type="match status" value="1"/>
</dbReference>
<proteinExistence type="predicted"/>
<evidence type="ECO:0000256" key="1">
    <source>
        <dbReference type="ARBA" id="ARBA00022679"/>
    </source>
</evidence>
<dbReference type="Pfam" id="PF03861">
    <property type="entry name" value="ANTAR"/>
    <property type="match status" value="1"/>
</dbReference>
<evidence type="ECO:0000259" key="5">
    <source>
        <dbReference type="PROSITE" id="PS50921"/>
    </source>
</evidence>
<dbReference type="InterPro" id="IPR011006">
    <property type="entry name" value="CheY-like_superfamily"/>
</dbReference>
<dbReference type="GO" id="GO:0003723">
    <property type="term" value="F:RNA binding"/>
    <property type="evidence" value="ECO:0007669"/>
    <property type="project" value="InterPro"/>
</dbReference>
<keyword evidence="2" id="KW-0418">Kinase</keyword>
<dbReference type="Pfam" id="PF13185">
    <property type="entry name" value="GAF_2"/>
    <property type="match status" value="1"/>
</dbReference>
<comment type="caution">
    <text evidence="6">The sequence shown here is derived from an EMBL/GenBank/DDBJ whole genome shotgun (WGS) entry which is preliminary data.</text>
</comment>
<dbReference type="GO" id="GO:0016301">
    <property type="term" value="F:kinase activity"/>
    <property type="evidence" value="ECO:0007669"/>
    <property type="project" value="UniProtKB-KW"/>
</dbReference>
<evidence type="ECO:0000256" key="2">
    <source>
        <dbReference type="ARBA" id="ARBA00022777"/>
    </source>
</evidence>
<dbReference type="STRING" id="993070.AS031_08410"/>
<evidence type="ECO:0000256" key="3">
    <source>
        <dbReference type="ARBA" id="ARBA00023015"/>
    </source>
</evidence>
<organism evidence="6 7">
    <name type="scientific">Pseudarthrobacter enclensis</name>
    <dbReference type="NCBI Taxonomy" id="993070"/>
    <lineage>
        <taxon>Bacteria</taxon>
        <taxon>Bacillati</taxon>
        <taxon>Actinomycetota</taxon>
        <taxon>Actinomycetes</taxon>
        <taxon>Micrococcales</taxon>
        <taxon>Micrococcaceae</taxon>
        <taxon>Pseudarthrobacter</taxon>
    </lineage>
</organism>
<keyword evidence="1" id="KW-0808">Transferase</keyword>
<dbReference type="InterPro" id="IPR036388">
    <property type="entry name" value="WH-like_DNA-bd_sf"/>
</dbReference>
<evidence type="ECO:0000256" key="4">
    <source>
        <dbReference type="ARBA" id="ARBA00023163"/>
    </source>
</evidence>
<evidence type="ECO:0000313" key="7">
    <source>
        <dbReference type="Proteomes" id="UP000053199"/>
    </source>
</evidence>
<gene>
    <name evidence="6" type="ORF">AS031_08410</name>
</gene>
<keyword evidence="3" id="KW-0805">Transcription regulation</keyword>
<keyword evidence="7" id="KW-1185">Reference proteome</keyword>
<accession>A0A0V8IPB4</accession>